<feature type="domain" description="Phosphatidic acid phosphatase type 2/haloperoxidase" evidence="7">
    <location>
        <begin position="123"/>
        <end position="275"/>
    </location>
</feature>
<feature type="transmembrane region" description="Helical" evidence="6">
    <location>
        <begin position="226"/>
        <end position="248"/>
    </location>
</feature>
<dbReference type="InterPro" id="IPR036938">
    <property type="entry name" value="PAP2/HPO_sf"/>
</dbReference>
<feature type="transmembrane region" description="Helical" evidence="6">
    <location>
        <begin position="26"/>
        <end position="49"/>
    </location>
</feature>
<dbReference type="GO" id="GO:0007165">
    <property type="term" value="P:signal transduction"/>
    <property type="evidence" value="ECO:0007669"/>
    <property type="project" value="TreeGrafter"/>
</dbReference>
<keyword evidence="5 6" id="KW-0472">Membrane</keyword>
<dbReference type="WBParaSite" id="MBELARI_LOCUS9001">
    <property type="protein sequence ID" value="MBELARI_LOCUS9001"/>
    <property type="gene ID" value="MBELARI_LOCUS9001"/>
</dbReference>
<evidence type="ECO:0000256" key="4">
    <source>
        <dbReference type="ARBA" id="ARBA00022989"/>
    </source>
</evidence>
<feature type="transmembrane region" description="Helical" evidence="6">
    <location>
        <begin position="260"/>
        <end position="278"/>
    </location>
</feature>
<sequence>MPFDRVTLSGRYFNRRDEVAADWRRTFLLGGFLAVIDVLISTIVGYVVYKTFKGYFINPVELGFYCNDATIRHPWRPNTISPGALIATIIGTTPLIICVAETLLFRLSQGVNLLPKWVRSCTFEYLKFIIGFSICISVMEVFKCTFGRLRPYFIDVCVPDWTKIDCSIENNFVPGIFLHAHCTGDPIRIRNARSSFPSGHAAAAAFYAVYIVFYLYRVARAGFTRLIEGVTVLMGLLVMGWTLFVLVTRITDNRHHVNDVIFGSGLGIGFALLTHSLLTRQHIYEEREIKRKIKFE</sequence>
<protein>
    <recommendedName>
        <fullName evidence="7">Phosphatidic acid phosphatase type 2/haloperoxidase domain-containing protein</fullName>
    </recommendedName>
</protein>
<keyword evidence="8" id="KW-1185">Reference proteome</keyword>
<dbReference type="Pfam" id="PF01569">
    <property type="entry name" value="PAP2"/>
    <property type="match status" value="1"/>
</dbReference>
<name>A0AAF3JBV1_9BILA</name>
<evidence type="ECO:0000256" key="2">
    <source>
        <dbReference type="ARBA" id="ARBA00008816"/>
    </source>
</evidence>
<keyword evidence="4 6" id="KW-1133">Transmembrane helix</keyword>
<dbReference type="AlphaFoldDB" id="A0AAF3JBV1"/>
<evidence type="ECO:0000256" key="5">
    <source>
        <dbReference type="ARBA" id="ARBA00023136"/>
    </source>
</evidence>
<reference evidence="9" key="1">
    <citation type="submission" date="2024-02" db="UniProtKB">
        <authorList>
            <consortium name="WormBaseParasite"/>
        </authorList>
    </citation>
    <scope>IDENTIFICATION</scope>
</reference>
<feature type="transmembrane region" description="Helical" evidence="6">
    <location>
        <begin position="84"/>
        <end position="105"/>
    </location>
</feature>
<feature type="transmembrane region" description="Helical" evidence="6">
    <location>
        <begin position="201"/>
        <end position="219"/>
    </location>
</feature>
<keyword evidence="3 6" id="KW-0812">Transmembrane</keyword>
<dbReference type="PANTHER" id="PTHR10165:SF174">
    <property type="entry name" value="PHOSPHATIDIC ACID PHOSPHATASE TYPE 2_HALOPEROXIDASE DOMAIN-CONTAINING PROTEIN"/>
    <property type="match status" value="1"/>
</dbReference>
<dbReference type="SUPFAM" id="SSF48317">
    <property type="entry name" value="Acid phosphatase/Vanadium-dependent haloperoxidase"/>
    <property type="match status" value="1"/>
</dbReference>
<evidence type="ECO:0000256" key="6">
    <source>
        <dbReference type="SAM" id="Phobius"/>
    </source>
</evidence>
<feature type="transmembrane region" description="Helical" evidence="6">
    <location>
        <begin position="125"/>
        <end position="142"/>
    </location>
</feature>
<dbReference type="Proteomes" id="UP000887575">
    <property type="component" value="Unassembled WGS sequence"/>
</dbReference>
<dbReference type="Gene3D" id="1.20.144.10">
    <property type="entry name" value="Phosphatidic acid phosphatase type 2/haloperoxidase"/>
    <property type="match status" value="1"/>
</dbReference>
<comment type="subcellular location">
    <subcellularLocation>
        <location evidence="1">Membrane</location>
        <topology evidence="1">Multi-pass membrane protein</topology>
    </subcellularLocation>
</comment>
<comment type="similarity">
    <text evidence="2">Belongs to the PA-phosphatase related phosphoesterase family.</text>
</comment>
<dbReference type="InterPro" id="IPR043216">
    <property type="entry name" value="PAP-like"/>
</dbReference>
<dbReference type="GO" id="GO:0005886">
    <property type="term" value="C:plasma membrane"/>
    <property type="evidence" value="ECO:0007669"/>
    <property type="project" value="TreeGrafter"/>
</dbReference>
<dbReference type="GO" id="GO:0008195">
    <property type="term" value="F:phosphatidate phosphatase activity"/>
    <property type="evidence" value="ECO:0007669"/>
    <property type="project" value="TreeGrafter"/>
</dbReference>
<accession>A0AAF3JBV1</accession>
<evidence type="ECO:0000313" key="9">
    <source>
        <dbReference type="WBParaSite" id="MBELARI_LOCUS9001"/>
    </source>
</evidence>
<dbReference type="GO" id="GO:0006644">
    <property type="term" value="P:phospholipid metabolic process"/>
    <property type="evidence" value="ECO:0007669"/>
    <property type="project" value="InterPro"/>
</dbReference>
<evidence type="ECO:0000259" key="7">
    <source>
        <dbReference type="SMART" id="SM00014"/>
    </source>
</evidence>
<dbReference type="PANTHER" id="PTHR10165">
    <property type="entry name" value="LIPID PHOSPHATE PHOSPHATASE"/>
    <property type="match status" value="1"/>
</dbReference>
<evidence type="ECO:0000256" key="1">
    <source>
        <dbReference type="ARBA" id="ARBA00004141"/>
    </source>
</evidence>
<organism evidence="8 9">
    <name type="scientific">Mesorhabditis belari</name>
    <dbReference type="NCBI Taxonomy" id="2138241"/>
    <lineage>
        <taxon>Eukaryota</taxon>
        <taxon>Metazoa</taxon>
        <taxon>Ecdysozoa</taxon>
        <taxon>Nematoda</taxon>
        <taxon>Chromadorea</taxon>
        <taxon>Rhabditida</taxon>
        <taxon>Rhabditina</taxon>
        <taxon>Rhabditomorpha</taxon>
        <taxon>Rhabditoidea</taxon>
        <taxon>Rhabditidae</taxon>
        <taxon>Mesorhabditinae</taxon>
        <taxon>Mesorhabditis</taxon>
    </lineage>
</organism>
<evidence type="ECO:0000313" key="8">
    <source>
        <dbReference type="Proteomes" id="UP000887575"/>
    </source>
</evidence>
<dbReference type="InterPro" id="IPR000326">
    <property type="entry name" value="PAP2/HPO"/>
</dbReference>
<evidence type="ECO:0000256" key="3">
    <source>
        <dbReference type="ARBA" id="ARBA00022692"/>
    </source>
</evidence>
<proteinExistence type="inferred from homology"/>
<dbReference type="GO" id="GO:0046839">
    <property type="term" value="P:phospholipid dephosphorylation"/>
    <property type="evidence" value="ECO:0007669"/>
    <property type="project" value="TreeGrafter"/>
</dbReference>
<dbReference type="SMART" id="SM00014">
    <property type="entry name" value="acidPPc"/>
    <property type="match status" value="1"/>
</dbReference>